<dbReference type="AlphaFoldDB" id="A0A7W7GAX3"/>
<protein>
    <recommendedName>
        <fullName evidence="1">YspA cpYpsA-related SLOG domain-containing protein</fullName>
    </recommendedName>
</protein>
<keyword evidence="3" id="KW-1185">Reference proteome</keyword>
<dbReference type="Pfam" id="PF10686">
    <property type="entry name" value="YAcAr"/>
    <property type="match status" value="1"/>
</dbReference>
<evidence type="ECO:0000313" key="2">
    <source>
        <dbReference type="EMBL" id="MBB4702205.1"/>
    </source>
</evidence>
<evidence type="ECO:0000259" key="1">
    <source>
        <dbReference type="Pfam" id="PF10686"/>
    </source>
</evidence>
<accession>A0A7W7GAX3</accession>
<dbReference type="EMBL" id="JACHND010000001">
    <property type="protein sequence ID" value="MBB4702205.1"/>
    <property type="molecule type" value="Genomic_DNA"/>
</dbReference>
<dbReference type="InterPro" id="IPR019627">
    <property type="entry name" value="YAcAr"/>
</dbReference>
<organism evidence="2 3">
    <name type="scientific">Sphaerisporangium siamense</name>
    <dbReference type="NCBI Taxonomy" id="795645"/>
    <lineage>
        <taxon>Bacteria</taxon>
        <taxon>Bacillati</taxon>
        <taxon>Actinomycetota</taxon>
        <taxon>Actinomycetes</taxon>
        <taxon>Streptosporangiales</taxon>
        <taxon>Streptosporangiaceae</taxon>
        <taxon>Sphaerisporangium</taxon>
    </lineage>
</organism>
<evidence type="ECO:0000313" key="3">
    <source>
        <dbReference type="Proteomes" id="UP000542210"/>
    </source>
</evidence>
<dbReference type="Proteomes" id="UP000542210">
    <property type="component" value="Unassembled WGS sequence"/>
</dbReference>
<comment type="caution">
    <text evidence="2">The sequence shown here is derived from an EMBL/GenBank/DDBJ whole genome shotgun (WGS) entry which is preliminary data.</text>
</comment>
<gene>
    <name evidence="2" type="ORF">BJ982_003749</name>
</gene>
<sequence length="280" mass="29501">MAPLPNGRNGRAPRVSLKELAEPCARCSHQNGGHTGGAARYGWAPIDTIWSSATGWCTVPGCGCPARTNDPTAAPQRPAETATAIAPPPPIATALTGPCGHGPGPCGATPTRPFAEGPRCASCTPGAPRPCPCTRPAPWRFLAAGSRHHRDKPLIWGTCDEIHAAHPELLVVHGACYPRAVRGVRPEVSADWLVHLWCQARGVQDEPHPADWDAHGDQAGPIRNAEMVALGADECVGWPLGRSPGTWDCLRKAKAAGILTRAIHPARADSYQDSLFVVVA</sequence>
<reference evidence="2 3" key="1">
    <citation type="submission" date="2020-08" db="EMBL/GenBank/DDBJ databases">
        <title>Sequencing the genomes of 1000 actinobacteria strains.</title>
        <authorList>
            <person name="Klenk H.-P."/>
        </authorList>
    </citation>
    <scope>NUCLEOTIDE SEQUENCE [LARGE SCALE GENOMIC DNA]</scope>
    <source>
        <strain evidence="2 3">DSM 45784</strain>
    </source>
</reference>
<feature type="domain" description="YspA cpYpsA-related SLOG" evidence="1">
    <location>
        <begin position="142"/>
        <end position="215"/>
    </location>
</feature>
<proteinExistence type="predicted"/>
<name>A0A7W7GAX3_9ACTN</name>
<dbReference type="RefSeq" id="WP_184881792.1">
    <property type="nucleotide sequence ID" value="NZ_BOOV01000026.1"/>
</dbReference>